<dbReference type="InterPro" id="IPR002475">
    <property type="entry name" value="Bcl2-like"/>
</dbReference>
<dbReference type="GO" id="GO:2001236">
    <property type="term" value="P:regulation of extrinsic apoptotic signaling pathway"/>
    <property type="evidence" value="ECO:0007669"/>
    <property type="project" value="TreeGrafter"/>
</dbReference>
<dbReference type="PANTHER" id="PTHR14965:SF1">
    <property type="entry name" value="APOPTOSIS FACILITATOR BCL-2-LIKE PROTEIN 14"/>
    <property type="match status" value="1"/>
</dbReference>
<sequence>STMEIWHIQVLLHQLLSADIGTEMSSGNDVSMEDILLEDNEQDSIEYRILMAYAQRKLPASRYKKLLKNEANMLKASSLIRIEEEIHHQRDRSGPSQATELQHGGKKQKSKKQPKQKFLSKYCLPLYCGGGEQKDSTNTRTSSTRMEEFSISDTCAESHQERSYQLQSEKADVNHIIDKLARLVTTKTQPSSSKVTSKMLLHARALEQDGRDNADENEGEGNEEEKTIQTIVALLRKSGDQLEEKIKKDGSFYQRFQDMLSYAFFERLTDSFLENISSDSTNETEDQLQCTKVAFALEVTTRLTAVDNHPMNLVMGFGLKYLQEHFSPWIRDRGGWDKALSSLDQEEVE</sequence>
<keyword evidence="3" id="KW-0053">Apoptosis</keyword>
<feature type="non-terminal residue" evidence="5">
    <location>
        <position position="1"/>
    </location>
</feature>
<proteinExistence type="inferred from homology"/>
<feature type="region of interest" description="Disordered" evidence="4">
    <location>
        <begin position="205"/>
        <end position="226"/>
    </location>
</feature>
<evidence type="ECO:0000313" key="6">
    <source>
        <dbReference type="Proteomes" id="UP000522663"/>
    </source>
</evidence>
<comment type="caution">
    <text evidence="5">The sequence shown here is derived from an EMBL/GenBank/DDBJ whole genome shotgun (WGS) entry which is preliminary data.</text>
</comment>
<keyword evidence="2" id="KW-0597">Phosphoprotein</keyword>
<name>A0A7K9YQE3_9GALL</name>
<dbReference type="AlphaFoldDB" id="A0A7K9YQE3"/>
<reference evidence="5 6" key="1">
    <citation type="submission" date="2019-09" db="EMBL/GenBank/DDBJ databases">
        <title>Bird 10,000 Genomes (B10K) Project - Family phase.</title>
        <authorList>
            <person name="Zhang G."/>
        </authorList>
    </citation>
    <scope>NUCLEOTIDE SEQUENCE [LARGE SCALE GENOMIC DNA]</scope>
    <source>
        <strain evidence="5">B10K-DU-001-53</strain>
        <tissue evidence="5">Muscle</tissue>
    </source>
</reference>
<evidence type="ECO:0000256" key="3">
    <source>
        <dbReference type="ARBA" id="ARBA00022703"/>
    </source>
</evidence>
<evidence type="ECO:0000256" key="2">
    <source>
        <dbReference type="ARBA" id="ARBA00022553"/>
    </source>
</evidence>
<dbReference type="EMBL" id="VXAB01008769">
    <property type="protein sequence ID" value="NXJ11557.1"/>
    <property type="molecule type" value="Genomic_DNA"/>
</dbReference>
<protein>
    <submittedName>
        <fullName evidence="5">B2L14 protein</fullName>
    </submittedName>
</protein>
<dbReference type="SUPFAM" id="SSF56854">
    <property type="entry name" value="Bcl-2 inhibitors of programmed cell death"/>
    <property type="match status" value="1"/>
</dbReference>
<dbReference type="Gene3D" id="1.10.437.10">
    <property type="entry name" value="Blc2-like"/>
    <property type="match status" value="1"/>
</dbReference>
<dbReference type="PROSITE" id="PS01258">
    <property type="entry name" value="BH2"/>
    <property type="match status" value="1"/>
</dbReference>
<comment type="similarity">
    <text evidence="1">Belongs to the Bcl-2 family.</text>
</comment>
<dbReference type="InterPro" id="IPR036834">
    <property type="entry name" value="Bcl-2-like_sf"/>
</dbReference>
<dbReference type="Proteomes" id="UP000522663">
    <property type="component" value="Unassembled WGS sequence"/>
</dbReference>
<evidence type="ECO:0000256" key="4">
    <source>
        <dbReference type="SAM" id="MobiDB-lite"/>
    </source>
</evidence>
<keyword evidence="6" id="KW-1185">Reference proteome</keyword>
<feature type="compositionally biased region" description="Basic residues" evidence="4">
    <location>
        <begin position="104"/>
        <end position="115"/>
    </location>
</feature>
<dbReference type="InterPro" id="IPR020726">
    <property type="entry name" value="Bcl2_BH2_motif_CS"/>
</dbReference>
<dbReference type="OrthoDB" id="9948726at2759"/>
<accession>A0A7K9YQE3</accession>
<organism evidence="5 6">
    <name type="scientific">Odontophorus gujanensis</name>
    <name type="common">marbled wood quail</name>
    <dbReference type="NCBI Taxonomy" id="886794"/>
    <lineage>
        <taxon>Eukaryota</taxon>
        <taxon>Metazoa</taxon>
        <taxon>Chordata</taxon>
        <taxon>Craniata</taxon>
        <taxon>Vertebrata</taxon>
        <taxon>Euteleostomi</taxon>
        <taxon>Archelosauria</taxon>
        <taxon>Archosauria</taxon>
        <taxon>Dinosauria</taxon>
        <taxon>Saurischia</taxon>
        <taxon>Theropoda</taxon>
        <taxon>Coelurosauria</taxon>
        <taxon>Aves</taxon>
        <taxon>Neognathae</taxon>
        <taxon>Galloanserae</taxon>
        <taxon>Galliformes</taxon>
        <taxon>Odontophoridae</taxon>
        <taxon>Odontophorus</taxon>
    </lineage>
</organism>
<feature type="non-terminal residue" evidence="5">
    <location>
        <position position="349"/>
    </location>
</feature>
<dbReference type="PROSITE" id="PS50062">
    <property type="entry name" value="BCL2_FAMILY"/>
    <property type="match status" value="1"/>
</dbReference>
<evidence type="ECO:0000256" key="1">
    <source>
        <dbReference type="ARBA" id="ARBA00009458"/>
    </source>
</evidence>
<feature type="region of interest" description="Disordered" evidence="4">
    <location>
        <begin position="133"/>
        <end position="163"/>
    </location>
</feature>
<feature type="compositionally biased region" description="Basic and acidic residues" evidence="4">
    <location>
        <begin position="205"/>
        <end position="214"/>
    </location>
</feature>
<gene>
    <name evidence="5" type="primary">Bcl2l14_1</name>
    <name evidence="5" type="ORF">ODOGUJ_R14287</name>
</gene>
<dbReference type="PANTHER" id="PTHR14965">
    <property type="entry name" value="SI:CH73-248E21.1"/>
    <property type="match status" value="1"/>
</dbReference>
<evidence type="ECO:0000313" key="5">
    <source>
        <dbReference type="EMBL" id="NXJ11557.1"/>
    </source>
</evidence>
<feature type="region of interest" description="Disordered" evidence="4">
    <location>
        <begin position="87"/>
        <end position="116"/>
    </location>
</feature>
<dbReference type="GO" id="GO:0006915">
    <property type="term" value="P:apoptotic process"/>
    <property type="evidence" value="ECO:0007669"/>
    <property type="project" value="UniProtKB-KW"/>
</dbReference>